<comment type="caution">
    <text evidence="3">The sequence shown here is derived from an EMBL/GenBank/DDBJ whole genome shotgun (WGS) entry which is preliminary data.</text>
</comment>
<reference evidence="3 4" key="1">
    <citation type="journal article" date="2024" name="Nat. Commun.">
        <title>Phylogenomics reveals the evolutionary origins of lichenization in chlorophyte algae.</title>
        <authorList>
            <person name="Puginier C."/>
            <person name="Libourel C."/>
            <person name="Otte J."/>
            <person name="Skaloud P."/>
            <person name="Haon M."/>
            <person name="Grisel S."/>
            <person name="Petersen M."/>
            <person name="Berrin J.G."/>
            <person name="Delaux P.M."/>
            <person name="Dal Grande F."/>
            <person name="Keller J."/>
        </authorList>
    </citation>
    <scope>NUCLEOTIDE SEQUENCE [LARGE SCALE GENOMIC DNA]</scope>
    <source>
        <strain evidence="3 4">SAG 216-7</strain>
    </source>
</reference>
<dbReference type="PROSITE" id="PS50222">
    <property type="entry name" value="EF_HAND_2"/>
    <property type="match status" value="1"/>
</dbReference>
<evidence type="ECO:0000313" key="4">
    <source>
        <dbReference type="Proteomes" id="UP001491310"/>
    </source>
</evidence>
<dbReference type="InterPro" id="IPR011992">
    <property type="entry name" value="EF-hand-dom_pair"/>
</dbReference>
<sequence>MTEAAQRKPALADCARWLSNAQSVGSADADALFAAADTNKDGRVDLLELMRAVYKWAPLADDSPAAGDDSLAAARDSALDVFLLLGADPVRHARIF</sequence>
<name>A0ABR2YLS4_9CHLO</name>
<evidence type="ECO:0000256" key="1">
    <source>
        <dbReference type="ARBA" id="ARBA00022837"/>
    </source>
</evidence>
<organism evidence="3 4">
    <name type="scientific">Coccomyxa subellipsoidea</name>
    <dbReference type="NCBI Taxonomy" id="248742"/>
    <lineage>
        <taxon>Eukaryota</taxon>
        <taxon>Viridiplantae</taxon>
        <taxon>Chlorophyta</taxon>
        <taxon>core chlorophytes</taxon>
        <taxon>Trebouxiophyceae</taxon>
        <taxon>Trebouxiophyceae incertae sedis</taxon>
        <taxon>Coccomyxaceae</taxon>
        <taxon>Coccomyxa</taxon>
    </lineage>
</organism>
<feature type="domain" description="EF-hand" evidence="2">
    <location>
        <begin position="24"/>
        <end position="59"/>
    </location>
</feature>
<dbReference type="Proteomes" id="UP001491310">
    <property type="component" value="Unassembled WGS sequence"/>
</dbReference>
<keyword evidence="4" id="KW-1185">Reference proteome</keyword>
<keyword evidence="1" id="KW-0106">Calcium</keyword>
<proteinExistence type="predicted"/>
<dbReference type="EMBL" id="JALJOT010000008">
    <property type="protein sequence ID" value="KAK9907955.1"/>
    <property type="molecule type" value="Genomic_DNA"/>
</dbReference>
<gene>
    <name evidence="3" type="ORF">WJX75_000527</name>
</gene>
<dbReference type="InterPro" id="IPR018247">
    <property type="entry name" value="EF_Hand_1_Ca_BS"/>
</dbReference>
<accession>A0ABR2YLS4</accession>
<dbReference type="Gene3D" id="1.10.238.10">
    <property type="entry name" value="EF-hand"/>
    <property type="match status" value="1"/>
</dbReference>
<evidence type="ECO:0000313" key="3">
    <source>
        <dbReference type="EMBL" id="KAK9907955.1"/>
    </source>
</evidence>
<dbReference type="InterPro" id="IPR002048">
    <property type="entry name" value="EF_hand_dom"/>
</dbReference>
<evidence type="ECO:0000259" key="2">
    <source>
        <dbReference type="PROSITE" id="PS50222"/>
    </source>
</evidence>
<dbReference type="PROSITE" id="PS00018">
    <property type="entry name" value="EF_HAND_1"/>
    <property type="match status" value="1"/>
</dbReference>
<protein>
    <recommendedName>
        <fullName evidence="2">EF-hand domain-containing protein</fullName>
    </recommendedName>
</protein>
<dbReference type="SUPFAM" id="SSF47473">
    <property type="entry name" value="EF-hand"/>
    <property type="match status" value="1"/>
</dbReference>
<dbReference type="Pfam" id="PF13202">
    <property type="entry name" value="EF-hand_5"/>
    <property type="match status" value="1"/>
</dbReference>